<feature type="domain" description="Carboxymuconolactone decarboxylase-like" evidence="1">
    <location>
        <begin position="46"/>
        <end position="115"/>
    </location>
</feature>
<dbReference type="PANTHER" id="PTHR34846:SF11">
    <property type="entry name" value="4-CARBOXYMUCONOLACTONE DECARBOXYLASE FAMILY PROTEIN (AFU_ORTHOLOGUE AFUA_6G11590)"/>
    <property type="match status" value="1"/>
</dbReference>
<dbReference type="EMBL" id="PYAL01000002">
    <property type="protein sequence ID" value="RXN91028.1"/>
    <property type="molecule type" value="Genomic_DNA"/>
</dbReference>
<proteinExistence type="predicted"/>
<comment type="caution">
    <text evidence="2">The sequence shown here is derived from an EMBL/GenBank/DDBJ whole genome shotgun (WGS) entry which is preliminary data.</text>
</comment>
<dbReference type="OrthoDB" id="4704294at2"/>
<dbReference type="RefSeq" id="WP_129149587.1">
    <property type="nucleotide sequence ID" value="NZ_JBHSDO010000013.1"/>
</dbReference>
<gene>
    <name evidence="2" type="ORF">C7R54_07470</name>
</gene>
<protein>
    <submittedName>
        <fullName evidence="2">Carboxymuconolactone decarboxylase</fullName>
    </submittedName>
</protein>
<organism evidence="2 3">
    <name type="scientific">Achromobacter aloeverae</name>
    <dbReference type="NCBI Taxonomy" id="1750518"/>
    <lineage>
        <taxon>Bacteria</taxon>
        <taxon>Pseudomonadati</taxon>
        <taxon>Pseudomonadota</taxon>
        <taxon>Betaproteobacteria</taxon>
        <taxon>Burkholderiales</taxon>
        <taxon>Alcaligenaceae</taxon>
        <taxon>Achromobacter</taxon>
    </lineage>
</organism>
<dbReference type="InterPro" id="IPR029032">
    <property type="entry name" value="AhpD-like"/>
</dbReference>
<evidence type="ECO:0000313" key="3">
    <source>
        <dbReference type="Proteomes" id="UP000290849"/>
    </source>
</evidence>
<name>A0A4Q1HL26_9BURK</name>
<dbReference type="GO" id="GO:0051920">
    <property type="term" value="F:peroxiredoxin activity"/>
    <property type="evidence" value="ECO:0007669"/>
    <property type="project" value="InterPro"/>
</dbReference>
<dbReference type="Proteomes" id="UP000290849">
    <property type="component" value="Unassembled WGS sequence"/>
</dbReference>
<dbReference type="InterPro" id="IPR003779">
    <property type="entry name" value="CMD-like"/>
</dbReference>
<accession>A0A4Q1HL26</accession>
<sequence length="180" mass="19541">MSESHKGPRVAPVVPGTRPELAEMEARIMAERGRISPLYQVLLNSPAVVQGWEAMLTAIRNRIGLSPRLRELVILRVAVLNRAPYEFEAHVPHALNSGMDAGLVDALRTDRAPADIPGLSAQERDVLAFTDAMTRDIDVSDACYDALAPTLGEQGMVELAATVAAYNMVSRFLSALRIGH</sequence>
<evidence type="ECO:0000259" key="1">
    <source>
        <dbReference type="Pfam" id="PF02627"/>
    </source>
</evidence>
<reference evidence="2 3" key="1">
    <citation type="journal article" date="2017" name="Int. J. Syst. Evol. Microbiol.">
        <title>Achromobacter aloeverae sp. nov., isolated from the root of Aloe vera (L.) Burm.f.</title>
        <authorList>
            <person name="Kuncharoen N."/>
            <person name="Muramatsu Y."/>
            <person name="Shibata C."/>
            <person name="Kamakura Y."/>
            <person name="Nakagawa Y."/>
            <person name="Tanasupawat S."/>
        </authorList>
    </citation>
    <scope>NUCLEOTIDE SEQUENCE [LARGE SCALE GENOMIC DNA]</scope>
    <source>
        <strain evidence="2 3">AVA-1</strain>
    </source>
</reference>
<dbReference type="AlphaFoldDB" id="A0A4Q1HL26"/>
<dbReference type="SUPFAM" id="SSF69118">
    <property type="entry name" value="AhpD-like"/>
    <property type="match status" value="1"/>
</dbReference>
<evidence type="ECO:0000313" key="2">
    <source>
        <dbReference type="EMBL" id="RXN91028.1"/>
    </source>
</evidence>
<keyword evidence="3" id="KW-1185">Reference proteome</keyword>
<dbReference type="Gene3D" id="1.20.1290.10">
    <property type="entry name" value="AhpD-like"/>
    <property type="match status" value="1"/>
</dbReference>
<dbReference type="PANTHER" id="PTHR34846">
    <property type="entry name" value="4-CARBOXYMUCONOLACTONE DECARBOXYLASE FAMILY PROTEIN (AFU_ORTHOLOGUE AFUA_6G11590)"/>
    <property type="match status" value="1"/>
</dbReference>
<dbReference type="Pfam" id="PF02627">
    <property type="entry name" value="CMD"/>
    <property type="match status" value="1"/>
</dbReference>